<gene>
    <name evidence="1" type="ORF">LSAT_V11C200061650</name>
</gene>
<dbReference type="EMBL" id="NBSK02000002">
    <property type="protein sequence ID" value="KAJ0220412.1"/>
    <property type="molecule type" value="Genomic_DNA"/>
</dbReference>
<sequence length="104" mass="11864">MVITCGNPVLCRCCLVRRMLLKESELELEKKSVRNLNPIPYVVWLAGNINEINSRICLICKSTSELDHIVSFPKLLIKMKKMCLKPSIGDYEMVLGNLGRLDTR</sequence>
<dbReference type="Proteomes" id="UP000235145">
    <property type="component" value="Unassembled WGS sequence"/>
</dbReference>
<protein>
    <submittedName>
        <fullName evidence="1">Uncharacterized protein</fullName>
    </submittedName>
</protein>
<name>A0A9R1XV71_LACSA</name>
<evidence type="ECO:0000313" key="2">
    <source>
        <dbReference type="Proteomes" id="UP000235145"/>
    </source>
</evidence>
<keyword evidence="2" id="KW-1185">Reference proteome</keyword>
<organism evidence="1 2">
    <name type="scientific">Lactuca sativa</name>
    <name type="common">Garden lettuce</name>
    <dbReference type="NCBI Taxonomy" id="4236"/>
    <lineage>
        <taxon>Eukaryota</taxon>
        <taxon>Viridiplantae</taxon>
        <taxon>Streptophyta</taxon>
        <taxon>Embryophyta</taxon>
        <taxon>Tracheophyta</taxon>
        <taxon>Spermatophyta</taxon>
        <taxon>Magnoliopsida</taxon>
        <taxon>eudicotyledons</taxon>
        <taxon>Gunneridae</taxon>
        <taxon>Pentapetalae</taxon>
        <taxon>asterids</taxon>
        <taxon>campanulids</taxon>
        <taxon>Asterales</taxon>
        <taxon>Asteraceae</taxon>
        <taxon>Cichorioideae</taxon>
        <taxon>Cichorieae</taxon>
        <taxon>Lactucinae</taxon>
        <taxon>Lactuca</taxon>
    </lineage>
</organism>
<comment type="caution">
    <text evidence="1">The sequence shown here is derived from an EMBL/GenBank/DDBJ whole genome shotgun (WGS) entry which is preliminary data.</text>
</comment>
<reference evidence="1 2" key="1">
    <citation type="journal article" date="2017" name="Nat. Commun.">
        <title>Genome assembly with in vitro proximity ligation data and whole-genome triplication in lettuce.</title>
        <authorList>
            <person name="Reyes-Chin-Wo S."/>
            <person name="Wang Z."/>
            <person name="Yang X."/>
            <person name="Kozik A."/>
            <person name="Arikit S."/>
            <person name="Song C."/>
            <person name="Xia L."/>
            <person name="Froenicke L."/>
            <person name="Lavelle D.O."/>
            <person name="Truco M.J."/>
            <person name="Xia R."/>
            <person name="Zhu S."/>
            <person name="Xu C."/>
            <person name="Xu H."/>
            <person name="Xu X."/>
            <person name="Cox K."/>
            <person name="Korf I."/>
            <person name="Meyers B.C."/>
            <person name="Michelmore R.W."/>
        </authorList>
    </citation>
    <scope>NUCLEOTIDE SEQUENCE [LARGE SCALE GENOMIC DNA]</scope>
    <source>
        <strain evidence="2">cv. Salinas</strain>
        <tissue evidence="1">Seedlings</tissue>
    </source>
</reference>
<accession>A0A9R1XV71</accession>
<proteinExistence type="predicted"/>
<evidence type="ECO:0000313" key="1">
    <source>
        <dbReference type="EMBL" id="KAJ0220412.1"/>
    </source>
</evidence>
<dbReference type="AlphaFoldDB" id="A0A9R1XV71"/>